<comment type="subcellular location">
    <subcellularLocation>
        <location evidence="1">Nucleus</location>
    </subcellularLocation>
</comment>
<comment type="caution">
    <text evidence="9">The sequence shown here is derived from an EMBL/GenBank/DDBJ whole genome shotgun (WGS) entry which is preliminary data.</text>
</comment>
<dbReference type="PROSITE" id="PS50961">
    <property type="entry name" value="HTH_LA"/>
    <property type="match status" value="1"/>
</dbReference>
<keyword evidence="2 4" id="KW-0694">RNA-binding</keyword>
<dbReference type="InterPro" id="IPR012677">
    <property type="entry name" value="Nucleotide-bd_a/b_plait_sf"/>
</dbReference>
<dbReference type="Pfam" id="PF00076">
    <property type="entry name" value="RRM_1"/>
    <property type="match status" value="1"/>
</dbReference>
<evidence type="ECO:0000256" key="3">
    <source>
        <dbReference type="ARBA" id="ARBA00023242"/>
    </source>
</evidence>
<feature type="region of interest" description="Disordered" evidence="5">
    <location>
        <begin position="332"/>
        <end position="409"/>
    </location>
</feature>
<dbReference type="AlphaFoldDB" id="A0A2A2K182"/>
<accession>A0A2A2K182</accession>
<keyword evidence="10" id="KW-1185">Reference proteome</keyword>
<reference evidence="9 10" key="1">
    <citation type="journal article" date="2017" name="Curr. Biol.">
        <title>Genome architecture and evolution of a unichromosomal asexual nematode.</title>
        <authorList>
            <person name="Fradin H."/>
            <person name="Zegar C."/>
            <person name="Gutwein M."/>
            <person name="Lucas J."/>
            <person name="Kovtun M."/>
            <person name="Corcoran D."/>
            <person name="Baugh L.R."/>
            <person name="Kiontke K."/>
            <person name="Gunsalus K."/>
            <person name="Fitch D.H."/>
            <person name="Piano F."/>
        </authorList>
    </citation>
    <scope>NUCLEOTIDE SEQUENCE [LARGE SCALE GENOMIC DNA]</scope>
    <source>
        <strain evidence="9">PF1309</strain>
    </source>
</reference>
<name>A0A2A2K182_9BILA</name>
<evidence type="ECO:0000256" key="1">
    <source>
        <dbReference type="ARBA" id="ARBA00004123"/>
    </source>
</evidence>
<dbReference type="InterPro" id="IPR045180">
    <property type="entry name" value="La_dom_prot"/>
</dbReference>
<dbReference type="SMART" id="SM00715">
    <property type="entry name" value="LA"/>
    <property type="match status" value="1"/>
</dbReference>
<protein>
    <recommendedName>
        <fullName evidence="11">Lupus La protein</fullName>
    </recommendedName>
</protein>
<gene>
    <name evidence="9" type="ORF">WR25_04214</name>
</gene>
<dbReference type="GO" id="GO:0008033">
    <property type="term" value="P:tRNA processing"/>
    <property type="evidence" value="ECO:0007669"/>
    <property type="project" value="TreeGrafter"/>
</dbReference>
<feature type="domain" description="RRM" evidence="6">
    <location>
        <begin position="116"/>
        <end position="208"/>
    </location>
</feature>
<evidence type="ECO:0000313" key="9">
    <source>
        <dbReference type="EMBL" id="PAV67695.1"/>
    </source>
</evidence>
<dbReference type="InterPro" id="IPR006630">
    <property type="entry name" value="La_HTH"/>
</dbReference>
<dbReference type="PANTHER" id="PTHR22792">
    <property type="entry name" value="LUPUS LA PROTEIN-RELATED"/>
    <property type="match status" value="1"/>
</dbReference>
<dbReference type="GO" id="GO:0005634">
    <property type="term" value="C:nucleus"/>
    <property type="evidence" value="ECO:0007669"/>
    <property type="project" value="UniProtKB-SubCell"/>
</dbReference>
<dbReference type="SUPFAM" id="SSF54928">
    <property type="entry name" value="RNA-binding domain, RBD"/>
    <property type="match status" value="1"/>
</dbReference>
<dbReference type="InterPro" id="IPR014886">
    <property type="entry name" value="La_xRRM"/>
</dbReference>
<dbReference type="CDD" id="cd12291">
    <property type="entry name" value="RRM1_La"/>
    <property type="match status" value="1"/>
</dbReference>
<dbReference type="GO" id="GO:0003729">
    <property type="term" value="F:mRNA binding"/>
    <property type="evidence" value="ECO:0007669"/>
    <property type="project" value="TreeGrafter"/>
</dbReference>
<evidence type="ECO:0000259" key="6">
    <source>
        <dbReference type="PROSITE" id="PS50102"/>
    </source>
</evidence>
<dbReference type="GO" id="GO:0005829">
    <property type="term" value="C:cytosol"/>
    <property type="evidence" value="ECO:0007669"/>
    <property type="project" value="TreeGrafter"/>
</dbReference>
<dbReference type="PRINTS" id="PR00302">
    <property type="entry name" value="LUPUSLA"/>
</dbReference>
<dbReference type="PANTHER" id="PTHR22792:SF166">
    <property type="entry name" value="LUPUS LA PROTEIN HOMOLOG"/>
    <property type="match status" value="1"/>
</dbReference>
<dbReference type="EMBL" id="LIAE01009884">
    <property type="protein sequence ID" value="PAV67695.1"/>
    <property type="molecule type" value="Genomic_DNA"/>
</dbReference>
<dbReference type="OrthoDB" id="439993at2759"/>
<dbReference type="SUPFAM" id="SSF46785">
    <property type="entry name" value="Winged helix' DNA-binding domain"/>
    <property type="match status" value="1"/>
</dbReference>
<dbReference type="GO" id="GO:1990904">
    <property type="term" value="C:ribonucleoprotein complex"/>
    <property type="evidence" value="ECO:0007669"/>
    <property type="project" value="UniProtKB-UniRule"/>
</dbReference>
<organism evidence="9 10">
    <name type="scientific">Diploscapter pachys</name>
    <dbReference type="NCBI Taxonomy" id="2018661"/>
    <lineage>
        <taxon>Eukaryota</taxon>
        <taxon>Metazoa</taxon>
        <taxon>Ecdysozoa</taxon>
        <taxon>Nematoda</taxon>
        <taxon>Chromadorea</taxon>
        <taxon>Rhabditida</taxon>
        <taxon>Rhabditina</taxon>
        <taxon>Rhabditomorpha</taxon>
        <taxon>Rhabditoidea</taxon>
        <taxon>Rhabditidae</taxon>
        <taxon>Diploscapter</taxon>
    </lineage>
</organism>
<feature type="compositionally biased region" description="Basic residues" evidence="5">
    <location>
        <begin position="338"/>
        <end position="353"/>
    </location>
</feature>
<dbReference type="Proteomes" id="UP000218231">
    <property type="component" value="Unassembled WGS sequence"/>
</dbReference>
<evidence type="ECO:0008006" key="11">
    <source>
        <dbReference type="Google" id="ProtNLM"/>
    </source>
</evidence>
<evidence type="ECO:0000256" key="5">
    <source>
        <dbReference type="SAM" id="MobiDB-lite"/>
    </source>
</evidence>
<dbReference type="InterPro" id="IPR035979">
    <property type="entry name" value="RBD_domain_sf"/>
</dbReference>
<dbReference type="InterPro" id="IPR036390">
    <property type="entry name" value="WH_DNA-bd_sf"/>
</dbReference>
<dbReference type="SMART" id="SM00360">
    <property type="entry name" value="RRM"/>
    <property type="match status" value="2"/>
</dbReference>
<evidence type="ECO:0000313" key="10">
    <source>
        <dbReference type="Proteomes" id="UP000218231"/>
    </source>
</evidence>
<dbReference type="CDD" id="cd08028">
    <property type="entry name" value="LARP_3"/>
    <property type="match status" value="1"/>
</dbReference>
<dbReference type="PROSITE" id="PS50102">
    <property type="entry name" value="RRM"/>
    <property type="match status" value="1"/>
</dbReference>
<evidence type="ECO:0000259" key="7">
    <source>
        <dbReference type="PROSITE" id="PS50961"/>
    </source>
</evidence>
<dbReference type="Pfam" id="PF05383">
    <property type="entry name" value="La"/>
    <property type="match status" value="1"/>
</dbReference>
<feature type="domain" description="XRRM" evidence="8">
    <location>
        <begin position="231"/>
        <end position="354"/>
    </location>
</feature>
<dbReference type="STRING" id="2018661.A0A2A2K182"/>
<evidence type="ECO:0000256" key="4">
    <source>
        <dbReference type="PROSITE-ProRule" id="PRU00332"/>
    </source>
</evidence>
<proteinExistence type="predicted"/>
<evidence type="ECO:0000259" key="8">
    <source>
        <dbReference type="PROSITE" id="PS51939"/>
    </source>
</evidence>
<dbReference type="Pfam" id="PF08777">
    <property type="entry name" value="RRM_3"/>
    <property type="match status" value="1"/>
</dbReference>
<keyword evidence="3" id="KW-0539">Nucleus</keyword>
<sequence length="409" mass="45778">MAGENGNSGAANGGDVELDNKIVNQLEYYFGNINLPRDKFLQGKLKDDEGWVPIDVLLTFNRLALITTDKERIGKAVKEADSEVISVSEDLTKIRRNIGNPLPENSLEYWQQIKARTVYMKGFPVDAKLDEVQTFAKKFGNVENVLMRRIKADRIFKGSCFITYKTREEAENAAKSEDNFAEGEMTKLMQDEYWVKKNRETKEKRAAEKLAKLAKKNEELAAKRAAKQMVHFTKGLILAVENVPKNASVNELKEFFNQFAKVGYIVHEPDQTNAEIRFEGTEDAAKTAWEKAQSDSEGGKVMFKENELTGRVLEGEEEDKYWTAFNSSKFNKIANKQGRGRGRGRGRGGRGGRHGGGDRSGGHQGRKTVFKDDGEGEKEGANGNQEKSDKKRAHEEAAGDGPVAKKTKE</sequence>
<feature type="compositionally biased region" description="Basic and acidic residues" evidence="5">
    <location>
        <begin position="369"/>
        <end position="397"/>
    </location>
</feature>
<dbReference type="InterPro" id="IPR002344">
    <property type="entry name" value="Lupus_La"/>
</dbReference>
<dbReference type="PROSITE" id="PS51939">
    <property type="entry name" value="XRRM"/>
    <property type="match status" value="1"/>
</dbReference>
<dbReference type="InterPro" id="IPR036388">
    <property type="entry name" value="WH-like_DNA-bd_sf"/>
</dbReference>
<dbReference type="InterPro" id="IPR000504">
    <property type="entry name" value="RRM_dom"/>
</dbReference>
<dbReference type="Gene3D" id="1.10.10.10">
    <property type="entry name" value="Winged helix-like DNA-binding domain superfamily/Winged helix DNA-binding domain"/>
    <property type="match status" value="1"/>
</dbReference>
<evidence type="ECO:0000256" key="2">
    <source>
        <dbReference type="ARBA" id="ARBA00022884"/>
    </source>
</evidence>
<dbReference type="GO" id="GO:0045727">
    <property type="term" value="P:positive regulation of translation"/>
    <property type="evidence" value="ECO:0007669"/>
    <property type="project" value="TreeGrafter"/>
</dbReference>
<dbReference type="Gene3D" id="3.30.70.330">
    <property type="match status" value="2"/>
</dbReference>
<feature type="domain" description="HTH La-type RNA-binding" evidence="7">
    <location>
        <begin position="12"/>
        <end position="104"/>
    </location>
</feature>
<dbReference type="GO" id="GO:0010494">
    <property type="term" value="C:cytoplasmic stress granule"/>
    <property type="evidence" value="ECO:0007669"/>
    <property type="project" value="TreeGrafter"/>
</dbReference>